<dbReference type="OrthoDB" id="4555700at2"/>
<reference evidence="1 2" key="1">
    <citation type="journal article" date="2019" name="Emerg. Microbes Infect.">
        <title>Comprehensive subspecies identification of 175 nontuberculous mycobacteria species based on 7547 genomic profiles.</title>
        <authorList>
            <person name="Matsumoto Y."/>
            <person name="Kinjo T."/>
            <person name="Motooka D."/>
            <person name="Nabeya D."/>
            <person name="Jung N."/>
            <person name="Uechi K."/>
            <person name="Horii T."/>
            <person name="Iida T."/>
            <person name="Fujita J."/>
            <person name="Nakamura S."/>
        </authorList>
    </citation>
    <scope>NUCLEOTIDE SEQUENCE [LARGE SCALE GENOMIC DNA]</scope>
    <source>
        <strain evidence="1 2">JCM 14742</strain>
    </source>
</reference>
<dbReference type="EMBL" id="AP022614">
    <property type="protein sequence ID" value="BBZ46365.1"/>
    <property type="molecule type" value="Genomic_DNA"/>
</dbReference>
<name>A0A7I7YWT5_9MYCO</name>
<evidence type="ECO:0000313" key="2">
    <source>
        <dbReference type="Proteomes" id="UP000467105"/>
    </source>
</evidence>
<dbReference type="AlphaFoldDB" id="A0A7I7YWT5"/>
<dbReference type="Proteomes" id="UP000467105">
    <property type="component" value="Chromosome"/>
</dbReference>
<gene>
    <name evidence="1" type="ORF">MPRM_36460</name>
</gene>
<organism evidence="1 2">
    <name type="scientific">Mycobacterium parmense</name>
    <dbReference type="NCBI Taxonomy" id="185642"/>
    <lineage>
        <taxon>Bacteria</taxon>
        <taxon>Bacillati</taxon>
        <taxon>Actinomycetota</taxon>
        <taxon>Actinomycetes</taxon>
        <taxon>Mycobacteriales</taxon>
        <taxon>Mycobacteriaceae</taxon>
        <taxon>Mycobacterium</taxon>
        <taxon>Mycobacterium simiae complex</taxon>
    </lineage>
</organism>
<accession>A0A7I7YWT5</accession>
<proteinExistence type="predicted"/>
<dbReference type="RefSeq" id="WP_085268642.1">
    <property type="nucleotide sequence ID" value="NZ_AP022614.1"/>
</dbReference>
<keyword evidence="2" id="KW-1185">Reference proteome</keyword>
<evidence type="ECO:0000313" key="1">
    <source>
        <dbReference type="EMBL" id="BBZ46365.1"/>
    </source>
</evidence>
<protein>
    <submittedName>
        <fullName evidence="1">Uncharacterized protein</fullName>
    </submittedName>
</protein>
<sequence length="188" mass="20092">MVTPTISIMDRAGATRTPRAAGDCLRYRLDVIATSAADVVQSAGGWLFDRVMAGWQVTVLLPQRCDSRSLRIIGAEISGLESFDPAAARCRSLAVSAEAFAADARTRDKVLESLDDRLTEVALWGEGWPIGVNRAMTRAQYELSAAARTFKAQALSAAGIDCATIASTEALLCDAAFTLGPEVVRLDR</sequence>